<keyword evidence="6" id="KW-1185">Reference proteome</keyword>
<comment type="similarity">
    <text evidence="1">Belongs to the intimin/invasin family.</text>
</comment>
<feature type="domain" description="Big-1" evidence="4">
    <location>
        <begin position="413"/>
        <end position="504"/>
    </location>
</feature>
<dbReference type="Proteomes" id="UP000502677">
    <property type="component" value="Chromosome"/>
</dbReference>
<dbReference type="PROSITE" id="PS51127">
    <property type="entry name" value="BIG1"/>
    <property type="match status" value="4"/>
</dbReference>
<feature type="transmembrane region" description="Helical" evidence="3">
    <location>
        <begin position="2700"/>
        <end position="2719"/>
    </location>
</feature>
<feature type="domain" description="Big-1" evidence="4">
    <location>
        <begin position="1056"/>
        <end position="1143"/>
    </location>
</feature>
<dbReference type="Pfam" id="PF01345">
    <property type="entry name" value="DUF11"/>
    <property type="match status" value="1"/>
</dbReference>
<evidence type="ECO:0000313" key="6">
    <source>
        <dbReference type="Proteomes" id="UP000502677"/>
    </source>
</evidence>
<evidence type="ECO:0000256" key="3">
    <source>
        <dbReference type="SAM" id="Phobius"/>
    </source>
</evidence>
<dbReference type="NCBIfam" id="TIGR01451">
    <property type="entry name" value="B_ant_repeat"/>
    <property type="match status" value="1"/>
</dbReference>
<keyword evidence="3" id="KW-1133">Transmembrane helix</keyword>
<evidence type="ECO:0000259" key="4">
    <source>
        <dbReference type="PROSITE" id="PS51127"/>
    </source>
</evidence>
<dbReference type="NCBIfam" id="NF033510">
    <property type="entry name" value="Ca_tandemer"/>
    <property type="match status" value="9"/>
</dbReference>
<dbReference type="SUPFAM" id="SSF63825">
    <property type="entry name" value="YWTD domain"/>
    <property type="match status" value="1"/>
</dbReference>
<dbReference type="Gene3D" id="2.60.40.10">
    <property type="entry name" value="Immunoglobulins"/>
    <property type="match status" value="23"/>
</dbReference>
<dbReference type="InterPro" id="IPR015217">
    <property type="entry name" value="Invasin_dom_3"/>
</dbReference>
<dbReference type="InterPro" id="IPR003344">
    <property type="entry name" value="Big_1_dom"/>
</dbReference>
<name>A0A6G7XFQ6_9MICO</name>
<gene>
    <name evidence="5" type="ORF">G7068_08465</name>
</gene>
<dbReference type="Pfam" id="PF17936">
    <property type="entry name" value="Big_6"/>
    <property type="match status" value="10"/>
</dbReference>
<evidence type="ECO:0000256" key="1">
    <source>
        <dbReference type="ARBA" id="ARBA00010116"/>
    </source>
</evidence>
<dbReference type="InterPro" id="IPR041498">
    <property type="entry name" value="Big_6"/>
</dbReference>
<feature type="region of interest" description="Disordered" evidence="2">
    <location>
        <begin position="1784"/>
        <end position="1806"/>
    </location>
</feature>
<organism evidence="5 6">
    <name type="scientific">Leucobacter viscericola</name>
    <dbReference type="NCBI Taxonomy" id="2714935"/>
    <lineage>
        <taxon>Bacteria</taxon>
        <taxon>Bacillati</taxon>
        <taxon>Actinomycetota</taxon>
        <taxon>Actinomycetes</taxon>
        <taxon>Micrococcales</taxon>
        <taxon>Microbacteriaceae</taxon>
        <taxon>Leucobacter</taxon>
    </lineage>
</organism>
<dbReference type="Pfam" id="PF09134">
    <property type="entry name" value="Invasin_D3"/>
    <property type="match status" value="3"/>
</dbReference>
<dbReference type="EMBL" id="CP049863">
    <property type="protein sequence ID" value="QIK63227.1"/>
    <property type="molecule type" value="Genomic_DNA"/>
</dbReference>
<dbReference type="KEGG" id="lvi:G7068_08465"/>
<evidence type="ECO:0000256" key="2">
    <source>
        <dbReference type="SAM" id="MobiDB-lite"/>
    </source>
</evidence>
<dbReference type="SMART" id="SM00634">
    <property type="entry name" value="BID_1"/>
    <property type="match status" value="8"/>
</dbReference>
<proteinExistence type="inferred from homology"/>
<feature type="domain" description="Big-1" evidence="4">
    <location>
        <begin position="1606"/>
        <end position="1699"/>
    </location>
</feature>
<sequence length="2731" mass="273592">MTAAVVGFSGFSGLMDAQSASAVSKVTVGNATTMSKIALDYPLPLSSVELSQGGSMQVTHRTLGKAFYGTGNSYPMIVDLDTGTAMGFPTGAPFPNETRMTVGGTGTVADPFWMKSVNNFGGTYSNLKQTQKISHVAGTDYVRNDITLSVHPSSSKTFNMQIGQWGDCFFGSGGDSGRANIEAGRVAQCISKTVDSQRISLIPSTPGSMMVAGGVGGTRNALLSPLAGKPYVDKCTLDQNPPTVNNDCSTIMDNAFSVAWDATVSPTQSATVTSYVSYSDNLAIVNMAPSVSVAPATAGIGQDVTYTLSLANSGPYDAADSTATFQLPAGMTYVSSNGDGSYDSASGTWTVGTVANGGSASINIVAKAATIGTKTAQVSSVGTSAINQTPCAAGVGCGDPAVVNVLETGSATKAQLGAAPATVTADGSAASTITVTAFTAGGTRVNIGGAAVELTTDLGELSDVVDNQNGTYTATLTSSVAGNATVGLKMNGSVAPATAKVKFVAGNTDPAAAGTKYTVSDASQLVGTGENTVTVTLADAKGNPVAGKEELLEATTADDLGTGSISDFTESSTVAGTYTAKVKSTKTGAKAIEATLDETALRLEGNGNAVFHAGPVDPSNAAASFAVSGGKEAIVTGKHTVTVKLADQYGNAVTGMPANKFAATASAGAEIGAFAESGTTPGTYEATITSDTVGDNTITVKVDGVVVNAEGVLDVAKFVAGPVDLANEGSGFEVTTDEQSIEGGSHQVTVKLADDRGNPVSLFAAELAKLVGTATPSAGVTVGSFLEVEGEPGSYAATVTSTKVGDKTIAVTLDGNDVTSTGNKVASFSAGGPSTENAGTNYAVSTGTAQVGSGSHEVTVNVTDADGNPVSGLAQEAFVFAADPAAGVSFDTFTAGAGVYKMTLSSESAGVKDISVSLGANAIKLATDATATAEFVAGAPVLNDANLVNYTVSSEQIVAGSGAHTITVKLADEFGNPVKNQAAQLSAATVAELGSGNVTGFAESSDGVYVATVTSTVAGVKPVTVKHGTTALSVLPVTGNANATFIADEASAESEETSYSVSENSVLVGTGTHTITVLLADANGNPVAGQEELLEAATESDLGDGELGGFTESQTVAGTYTASVTSTKSGAKAITVKFDGADVRLEGNGNAMFHAAAADPGNTIATTYNVSTGTKPVVSGEHTVTVVLADEYDNPVTDEAEWLKATTSDDLGEGAISDFTETEEGTYEATVTSSLVGKKTIKAFFVDDEIALTETDGNKTAEFVAGAIDPTSQNSGFSVTEDEQSIEGGSHTITVKLADNLGNPAILSADELAELGLAAAATKDVDGDAVADNTVTVGEFAAVDGEPGSYAATVTSSTVGAKTIVVTLDGTKVTARGNTIALFTAGGASVENEKTNYSVSEEAELVGTGSHTVTVNVADADGNPVSGLKANAFEFTADPAAGVSFDTFTAGAGEYTMTVSSTTAGKKDISVKLAGNSVNAADAANTVAEFVAGDPVLTDTELAHFAVTTDEVVAGAGSHQISVLLQDEFGNPVTGKAAQLTPATVADIGTGVFSGFTEASDGVYVATVTSTIAGAKAITVTLGADSVLAEGNANALFIPAAPAAASSTITAAPAKVQANGVSAATATVQLVDAYGNTITDAPAGTTVEIESTVGAVGTVEAGAAGTFTAPITSSEAGKATITFSVNSEAGTGTASVEFVAVGAPVVEYANGSTVVGTGVPGETIIVRDQNGNEIARETVNEDGEFVVNIPVTEDGTTLKVSSVDGNGFESDPVEIVVDAEAPEAPVVDPSNGSTISGKAEPGSTVKVTDGNGEILCEATVGADGKFSCVPSPTPSHGDTITVVVTDPSNNTSEPGTVVINQVAPEAPVVDPSNGSKITGEGQIGSEVVVKDGNGNVLCETTVGADGKFSCVPDPAPKNGDNITVTLTDKEGNTSAPETIVIDTVAPEAPVVDPSNGTNIKGEGEPGATVEVTDGNGNVLCTTTVGDDGKFSCVPDPKPGHGDTIKVVVTDPSGNSSEPGEVVINQVAPEAPVVDPSNGNKITGEGQPGSNVEVKDKDGNVLCSTTVGDDGKFICVPDPKPGHGDTIKVVVTDPSGNSSEPGEVVINQVAPEAPVVDPSNGNKITGEGQPGSNVEVKDKDGNVLCSTTVGDDGKFICVPDPKPNHGDKIEVVVTDPSGNSSEPGEVVINQVAPEAPVVDPSNGNKITGEGQPGSNVEVKDKDGNVLCSTTVGTDGKFSCVPDPAPKNGDKIEVVVTDPSGNTSKPGDVVIDTEAPGAPVVDPSNGTNIKGKGEPGATVEVTDQNGNVLCATTVGADGKFSCVPDPKPNHGDTIKVVVTDPSGNSSEPGEVIINQIAPDAPVVDPSNGTPIKGEGQPGSNVEVKDKDGNVLCTTTVGADGKFSCDPKPAPGHGDTVEVVITDPSGNTSEPGKVVINKTAPDAPKLDLSNGKTVTGGTISSDHVLTFVDGKGNQVPGTVVIDSNGRFTFTPDVPLTEKDSVRAVVTSPEGNSSEATVKVKTKAPSTPVVDPSEGDKVTGCAEPGSTVTVRDADGNVIGEAVAGDDCRFETVLNPKQKPGDSISVETKDPAGNVSGSVTIRVGKVSMVLEVPSLRAGETQTAYGYGFQPGEKVTGVLRSTPVDLGTQVADANGEVTFTFTVPADLEIGEHSVTLTGPFSGSVKDTFEVLVEKSAIELAVTGGALWFPLGAGVLLLGAGMILVVSKRRRNAEETAV</sequence>
<evidence type="ECO:0000313" key="5">
    <source>
        <dbReference type="EMBL" id="QIK63227.1"/>
    </source>
</evidence>
<dbReference type="InterPro" id="IPR008964">
    <property type="entry name" value="Invasin/intimin_cell_adhesion"/>
</dbReference>
<dbReference type="InterPro" id="IPR001434">
    <property type="entry name" value="OmcB-like_DUF11"/>
</dbReference>
<dbReference type="InterPro" id="IPR047589">
    <property type="entry name" value="DUF11_rpt"/>
</dbReference>
<feature type="domain" description="Big-1" evidence="4">
    <location>
        <begin position="947"/>
        <end position="1046"/>
    </location>
</feature>
<dbReference type="InterPro" id="IPR013783">
    <property type="entry name" value="Ig-like_fold"/>
</dbReference>
<dbReference type="SUPFAM" id="SSF49373">
    <property type="entry name" value="Invasin/intimin cell-adhesion fragments"/>
    <property type="match status" value="11"/>
</dbReference>
<keyword evidence="3" id="KW-0812">Transmembrane</keyword>
<dbReference type="GO" id="GO:0005975">
    <property type="term" value="P:carbohydrate metabolic process"/>
    <property type="evidence" value="ECO:0007669"/>
    <property type="project" value="UniProtKB-ARBA"/>
</dbReference>
<reference evidence="5 6" key="1">
    <citation type="submission" date="2020-03" db="EMBL/GenBank/DDBJ databases">
        <title>Leucobacter sp. nov., isolated from beetles.</title>
        <authorList>
            <person name="Hyun D.-W."/>
            <person name="Bae J.-W."/>
        </authorList>
    </citation>
    <scope>NUCLEOTIDE SEQUENCE [LARGE SCALE GENOMIC DNA]</scope>
    <source>
        <strain evidence="5 6">HDW9C</strain>
    </source>
</reference>
<dbReference type="RefSeq" id="WP_166291096.1">
    <property type="nucleotide sequence ID" value="NZ_CP049863.1"/>
</dbReference>
<protein>
    <submittedName>
        <fullName evidence="5">DUF11 domain-containing protein</fullName>
    </submittedName>
</protein>
<accession>A0A6G7XFQ6</accession>
<keyword evidence="3" id="KW-0472">Membrane</keyword>
<feature type="region of interest" description="Disordered" evidence="2">
    <location>
        <begin position="1948"/>
        <end position="1974"/>
    </location>
</feature>